<protein>
    <submittedName>
        <fullName evidence="4">Pentatricopeptide repeat superfamily protein</fullName>
    </submittedName>
</protein>
<dbReference type="PANTHER" id="PTHR24015">
    <property type="entry name" value="OS07G0578800 PROTEIN-RELATED"/>
    <property type="match status" value="1"/>
</dbReference>
<dbReference type="NCBIfam" id="TIGR00756">
    <property type="entry name" value="PPR"/>
    <property type="match status" value="6"/>
</dbReference>
<proteinExistence type="predicted"/>
<evidence type="ECO:0000313" key="4">
    <source>
        <dbReference type="EMBL" id="BBH02867.1"/>
    </source>
</evidence>
<dbReference type="PROSITE" id="PS51375">
    <property type="entry name" value="PPR"/>
    <property type="match status" value="5"/>
</dbReference>
<feature type="non-terminal residue" evidence="4">
    <location>
        <position position="1"/>
    </location>
</feature>
<dbReference type="Pfam" id="PF01535">
    <property type="entry name" value="PPR"/>
    <property type="match status" value="6"/>
</dbReference>
<dbReference type="Gene3D" id="1.25.40.10">
    <property type="entry name" value="Tetratricopeptide repeat domain"/>
    <property type="match status" value="6"/>
</dbReference>
<keyword evidence="1" id="KW-0677">Repeat</keyword>
<feature type="compositionally biased region" description="Basic residues" evidence="3">
    <location>
        <begin position="11"/>
        <end position="27"/>
    </location>
</feature>
<dbReference type="EMBL" id="AP019301">
    <property type="protein sequence ID" value="BBH02867.1"/>
    <property type="molecule type" value="Genomic_DNA"/>
</dbReference>
<evidence type="ECO:0000256" key="3">
    <source>
        <dbReference type="SAM" id="MobiDB-lite"/>
    </source>
</evidence>
<feature type="repeat" description="PPR" evidence="2">
    <location>
        <begin position="180"/>
        <end position="214"/>
    </location>
</feature>
<feature type="repeat" description="PPR" evidence="2">
    <location>
        <begin position="680"/>
        <end position="710"/>
    </location>
</feature>
<feature type="compositionally biased region" description="Basic and acidic residues" evidence="3">
    <location>
        <begin position="28"/>
        <end position="39"/>
    </location>
</feature>
<dbReference type="InterPro" id="IPR046960">
    <property type="entry name" value="PPR_At4g14850-like_plant"/>
</dbReference>
<dbReference type="FunFam" id="1.25.40.10:FF:000343">
    <property type="entry name" value="Pentatricopeptide repeat-containing protein At3g58590"/>
    <property type="match status" value="1"/>
</dbReference>
<feature type="repeat" description="PPR" evidence="2">
    <location>
        <begin position="711"/>
        <end position="745"/>
    </location>
</feature>
<dbReference type="InterPro" id="IPR002885">
    <property type="entry name" value="PPR_rpt"/>
</dbReference>
<dbReference type="GO" id="GO:0009451">
    <property type="term" value="P:RNA modification"/>
    <property type="evidence" value="ECO:0007669"/>
    <property type="project" value="InterPro"/>
</dbReference>
<dbReference type="FunFam" id="1.25.40.10:FF:001096">
    <property type="entry name" value="Pentatricopeptide repeat-containing protein"/>
    <property type="match status" value="1"/>
</dbReference>
<organism evidence="4">
    <name type="scientific">Prunus dulcis</name>
    <name type="common">Almond</name>
    <name type="synonym">Amygdalus dulcis</name>
    <dbReference type="NCBI Taxonomy" id="3755"/>
    <lineage>
        <taxon>Eukaryota</taxon>
        <taxon>Viridiplantae</taxon>
        <taxon>Streptophyta</taxon>
        <taxon>Embryophyta</taxon>
        <taxon>Tracheophyta</taxon>
        <taxon>Spermatophyta</taxon>
        <taxon>Magnoliopsida</taxon>
        <taxon>eudicotyledons</taxon>
        <taxon>Gunneridae</taxon>
        <taxon>Pentapetalae</taxon>
        <taxon>rosids</taxon>
        <taxon>fabids</taxon>
        <taxon>Rosales</taxon>
        <taxon>Rosaceae</taxon>
        <taxon>Amygdaloideae</taxon>
        <taxon>Amygdaleae</taxon>
        <taxon>Prunus</taxon>
    </lineage>
</organism>
<dbReference type="Pfam" id="PF13041">
    <property type="entry name" value="PPR_2"/>
    <property type="match status" value="3"/>
</dbReference>
<dbReference type="AlphaFoldDB" id="A0A4Y1RG45"/>
<feature type="region of interest" description="Disordered" evidence="3">
    <location>
        <begin position="1"/>
        <end position="39"/>
    </location>
</feature>
<feature type="repeat" description="PPR" evidence="2">
    <location>
        <begin position="381"/>
        <end position="415"/>
    </location>
</feature>
<dbReference type="PANTHER" id="PTHR24015:SF548">
    <property type="entry name" value="OS08G0340900 PROTEIN"/>
    <property type="match status" value="1"/>
</dbReference>
<evidence type="ECO:0000256" key="2">
    <source>
        <dbReference type="PROSITE-ProRule" id="PRU00708"/>
    </source>
</evidence>
<evidence type="ECO:0000256" key="1">
    <source>
        <dbReference type="ARBA" id="ARBA00022737"/>
    </source>
</evidence>
<sequence>AFSSLFTHLPQIHRPRRGKGTHARKKERQKEKSAFHHRELSLRDSYSNQPFLSDRKGSHDPEPILLGIANPKFVYEEQIENGYTKAHPNFAILALSLVVTDSISFHGDFLKQHKRLLQLLHACSRVRSLRATKQLHALNITMGPSPIQPTFVYNNIMSQYSSLGELSVARYLFDKMPHRNVVSYNIIISGYSRCGYVGEAWKIFSVMRVCGFEPTQYAVGGFLTCRLLDVYHGVQLHSLVIKNGLFDVDAFVGTCLLGFYGRHGLLEEAVWAFEDMPCKSLVTWNSLIYLLGNHGFVKNCVFLFRELVRMHCTLSEGSFVGVFSVLSCQQDFEFGEQLHALVIKNGFKCEVAVLNSLISMYMKCTGIFLAEKIIEDVTFLDVVSWNTMIGAVAKTDRPQKAFEFFTKMSMDGVLPTETTFVSLINCCTHLEIPFYGESFHVKIIQHGLESNVFVGSALVDFYAKCDNLESAQRCFNEIYVKNVVCWNALILGYSNNYSPASILLLQEMLHLGYRPNEFSFSAALKSSLALELQQLHCLIVRMGFQKHEHVLSSLITSYAKNGLISHVHVFLTDSDVLAAVPSNVIAGIYNRIGRYNETLKFLSLHEKLDIVSWNIVIAACARSGYYEEVFELYKQMHLIQVLPDNYTFVSLLSVCAKLCNFSLGSSLHGYIIKIDFSSCDTFACNVLIDMYGKCGSVDSSVKIFEEIKEKNLITWTALISALGLNGYVHESLERFREMILLGFKPDGVAFTAVLTACRHGGLVRDGMALFGKMKMDYGVEPEMDHYHCMVDLLAKCGHVTEAETVISNMPFPPNVITWRSFLEGCKTHGAAMDQACFPTAPPLHPPGPLPSPGSHSPLHLSLVYHQAPITTDLSQPSSVDSSHIHVNKRPFQCNVLFSRVHIYVKENLVGIQFSQPGRVIRTVLSILD</sequence>
<name>A0A4Y1RG45_PRUDU</name>
<dbReference type="GO" id="GO:0003723">
    <property type="term" value="F:RNA binding"/>
    <property type="evidence" value="ECO:0007669"/>
    <property type="project" value="InterPro"/>
</dbReference>
<dbReference type="InterPro" id="IPR011990">
    <property type="entry name" value="TPR-like_helical_dom_sf"/>
</dbReference>
<gene>
    <name evidence="4" type="ORF">Prudu_013572</name>
</gene>
<reference evidence="4" key="1">
    <citation type="journal article" date="2019" name="Science">
        <title>Mutation of a bHLH transcription factor allowed almond domestication.</title>
        <authorList>
            <person name="Sanchez-Perez R."/>
            <person name="Pavan S."/>
            <person name="Mazzeo R."/>
            <person name="Moldovan C."/>
            <person name="Aiese Cigliano R."/>
            <person name="Del Cueto J."/>
            <person name="Ricciardi F."/>
            <person name="Lotti C."/>
            <person name="Ricciardi L."/>
            <person name="Dicenta F."/>
            <person name="Lopez-Marques R.L."/>
            <person name="Lindberg Moller B."/>
        </authorList>
    </citation>
    <scope>NUCLEOTIDE SEQUENCE</scope>
</reference>
<dbReference type="FunFam" id="1.25.40.10:FF:000242">
    <property type="entry name" value="Pentatricopeptide repeat-containing protein"/>
    <property type="match status" value="1"/>
</dbReference>
<feature type="repeat" description="PPR" evidence="2">
    <location>
        <begin position="609"/>
        <end position="643"/>
    </location>
</feature>
<accession>A0A4Y1RG45</accession>